<feature type="domain" description="Porphobilinogen deaminase N-terminal" evidence="9">
    <location>
        <begin position="3"/>
        <end position="210"/>
    </location>
</feature>
<evidence type="ECO:0000256" key="3">
    <source>
        <dbReference type="ARBA" id="ARBA00005638"/>
    </source>
</evidence>
<protein>
    <recommendedName>
        <fullName evidence="8">Porphobilinogen deaminase</fullName>
        <shortName evidence="8">PBG</shortName>
        <ecNumber evidence="8">2.5.1.61</ecNumber>
    </recommendedName>
    <alternativeName>
        <fullName evidence="8">Hydroxymethylbilane synthase</fullName>
        <shortName evidence="8">HMBS</shortName>
    </alternativeName>
    <alternativeName>
        <fullName evidence="8">Pre-uroporphyrinogen synthase</fullName>
    </alternativeName>
</protein>
<evidence type="ECO:0000256" key="1">
    <source>
        <dbReference type="ARBA" id="ARBA00002869"/>
    </source>
</evidence>
<dbReference type="Gene3D" id="3.30.160.40">
    <property type="entry name" value="Porphobilinogen deaminase, C-terminal domain"/>
    <property type="match status" value="1"/>
</dbReference>
<dbReference type="STRING" id="1359168.OCHUTO_0685"/>
<dbReference type="Pfam" id="PF01379">
    <property type="entry name" value="Porphobil_deam"/>
    <property type="match status" value="1"/>
</dbReference>
<gene>
    <name evidence="8 11" type="primary">hemC</name>
    <name evidence="11" type="ORF">OCHUTO_0685</name>
</gene>
<dbReference type="AlphaFoldDB" id="A0A0F3MJA6"/>
<proteinExistence type="inferred from homology"/>
<dbReference type="InterPro" id="IPR022417">
    <property type="entry name" value="Porphobilin_deaminase_N"/>
</dbReference>
<evidence type="ECO:0000256" key="8">
    <source>
        <dbReference type="HAMAP-Rule" id="MF_00260"/>
    </source>
</evidence>
<comment type="miscellaneous">
    <text evidence="8">The porphobilinogen subunits are added to the dipyrromethane group.</text>
</comment>
<sequence>MIIKVGSRASRLALLQAQTVVQKIKDLLGLNAIIIPIRTTGDLIQNKNLYDIGGKGLFLKEIEYALLNNTIDIAVHSLKDVPAYLPDELEIAAVLERGDTGDMLVSKIAKKITDLPLGAVVGTSSIRRRIQLLMIRPDLNIVLLRGNVDTRWNKIANNEVDATVLAVAGLKKLNYDTSPWCSIIPQSELLPAIGQGTVAIEIRKDNKSMIELCSKINHQLTWQLVQVERSYLKTLNADCTVPIGGLAKCIGNNRFEAKFMLGDYDMRYFFYSEVSGKLQHGYNIGVEVAKNFQKRLFIKLHKSILNSVTKPKMDYL</sequence>
<accession>A0A0F3MJA6</accession>
<comment type="catalytic activity">
    <reaction evidence="7 8">
        <text>4 porphobilinogen + H2O = hydroxymethylbilane + 4 NH4(+)</text>
        <dbReference type="Rhea" id="RHEA:13185"/>
        <dbReference type="ChEBI" id="CHEBI:15377"/>
        <dbReference type="ChEBI" id="CHEBI:28938"/>
        <dbReference type="ChEBI" id="CHEBI:57845"/>
        <dbReference type="ChEBI" id="CHEBI:58126"/>
        <dbReference type="EC" id="2.5.1.61"/>
    </reaction>
</comment>
<dbReference type="SUPFAM" id="SSF54782">
    <property type="entry name" value="Porphobilinogen deaminase (hydroxymethylbilane synthase), C-terminal domain"/>
    <property type="match status" value="1"/>
</dbReference>
<keyword evidence="5 8" id="KW-0808">Transferase</keyword>
<dbReference type="HAMAP" id="MF_00260">
    <property type="entry name" value="Porphobil_deam"/>
    <property type="match status" value="1"/>
</dbReference>
<comment type="subunit">
    <text evidence="4 8">Monomer.</text>
</comment>
<dbReference type="InterPro" id="IPR000860">
    <property type="entry name" value="HemC"/>
</dbReference>
<keyword evidence="6 8" id="KW-0627">Porphyrin biosynthesis</keyword>
<name>A0A0F3MJA6_9RICK</name>
<dbReference type="Proteomes" id="UP000033616">
    <property type="component" value="Unassembled WGS sequence"/>
</dbReference>
<evidence type="ECO:0000259" key="9">
    <source>
        <dbReference type="Pfam" id="PF01379"/>
    </source>
</evidence>
<dbReference type="GO" id="GO:0005737">
    <property type="term" value="C:cytoplasm"/>
    <property type="evidence" value="ECO:0007669"/>
    <property type="project" value="UniProtKB-UniRule"/>
</dbReference>
<comment type="cofactor">
    <cofactor evidence="8">
        <name>dipyrromethane</name>
        <dbReference type="ChEBI" id="CHEBI:60342"/>
    </cofactor>
    <text evidence="8">Binds 1 dipyrromethane group covalently.</text>
</comment>
<dbReference type="Pfam" id="PF03900">
    <property type="entry name" value="Porphobil_deamC"/>
    <property type="match status" value="1"/>
</dbReference>
<dbReference type="InterPro" id="IPR036803">
    <property type="entry name" value="Porphobilinogen_deaminase_C_sf"/>
</dbReference>
<feature type="modified residue" description="S-(dipyrrolylmethanemethyl)cysteine" evidence="8">
    <location>
        <position position="239"/>
    </location>
</feature>
<dbReference type="RefSeq" id="WP_045797341.1">
    <property type="nucleotide sequence ID" value="NZ_LANP01000016.1"/>
</dbReference>
<dbReference type="CDD" id="cd13647">
    <property type="entry name" value="PBP2_PBGD_2"/>
    <property type="match status" value="1"/>
</dbReference>
<dbReference type="PATRIC" id="fig|1359168.3.peg.299"/>
<dbReference type="EC" id="2.5.1.61" evidence="8"/>
<dbReference type="OrthoDB" id="9810298at2"/>
<comment type="pathway">
    <text evidence="2">Porphyrin-containing compound metabolism; protoporphyrin-IX biosynthesis; coproporphyrinogen-III from 5-aminolevulinate: step 2/4.</text>
</comment>
<evidence type="ECO:0000256" key="7">
    <source>
        <dbReference type="ARBA" id="ARBA00048169"/>
    </source>
</evidence>
<organism evidence="11 12">
    <name type="scientific">Orientia chuto str. Dubai</name>
    <dbReference type="NCBI Taxonomy" id="1359168"/>
    <lineage>
        <taxon>Bacteria</taxon>
        <taxon>Pseudomonadati</taxon>
        <taxon>Pseudomonadota</taxon>
        <taxon>Alphaproteobacteria</taxon>
        <taxon>Rickettsiales</taxon>
        <taxon>Rickettsiaceae</taxon>
        <taxon>Rickettsieae</taxon>
        <taxon>Orientia</taxon>
    </lineage>
</organism>
<dbReference type="InterPro" id="IPR022418">
    <property type="entry name" value="Porphobilinogen_deaminase_C"/>
</dbReference>
<dbReference type="PANTHER" id="PTHR11557">
    <property type="entry name" value="PORPHOBILINOGEN DEAMINASE"/>
    <property type="match status" value="1"/>
</dbReference>
<comment type="similarity">
    <text evidence="3 8">Belongs to the HMBS family.</text>
</comment>
<evidence type="ECO:0000256" key="4">
    <source>
        <dbReference type="ARBA" id="ARBA00011245"/>
    </source>
</evidence>
<dbReference type="FunFam" id="3.40.190.10:FF:000005">
    <property type="entry name" value="Porphobilinogen deaminase"/>
    <property type="match status" value="1"/>
</dbReference>
<evidence type="ECO:0000313" key="12">
    <source>
        <dbReference type="Proteomes" id="UP000033616"/>
    </source>
</evidence>
<dbReference type="GO" id="GO:0004418">
    <property type="term" value="F:hydroxymethylbilane synthase activity"/>
    <property type="evidence" value="ECO:0007669"/>
    <property type="project" value="UniProtKB-UniRule"/>
</dbReference>
<dbReference type="PRINTS" id="PR00151">
    <property type="entry name" value="PORPHBDMNASE"/>
</dbReference>
<keyword evidence="12" id="KW-1185">Reference proteome</keyword>
<dbReference type="EMBL" id="LANP01000016">
    <property type="protein sequence ID" value="KJV55858.1"/>
    <property type="molecule type" value="Genomic_DNA"/>
</dbReference>
<evidence type="ECO:0000313" key="11">
    <source>
        <dbReference type="EMBL" id="KJV55858.1"/>
    </source>
</evidence>
<dbReference type="PANTHER" id="PTHR11557:SF0">
    <property type="entry name" value="PORPHOBILINOGEN DEAMINASE"/>
    <property type="match status" value="1"/>
</dbReference>
<dbReference type="Gene3D" id="3.40.190.10">
    <property type="entry name" value="Periplasmic binding protein-like II"/>
    <property type="match status" value="2"/>
</dbReference>
<evidence type="ECO:0000256" key="2">
    <source>
        <dbReference type="ARBA" id="ARBA00004735"/>
    </source>
</evidence>
<dbReference type="GO" id="GO:0006782">
    <property type="term" value="P:protoporphyrinogen IX biosynthetic process"/>
    <property type="evidence" value="ECO:0007669"/>
    <property type="project" value="UniProtKB-UniRule"/>
</dbReference>
<dbReference type="PIRSF" id="PIRSF001438">
    <property type="entry name" value="4pyrrol_synth_OHMeBilane_synth"/>
    <property type="match status" value="1"/>
</dbReference>
<evidence type="ECO:0000259" key="10">
    <source>
        <dbReference type="Pfam" id="PF03900"/>
    </source>
</evidence>
<dbReference type="SUPFAM" id="SSF53850">
    <property type="entry name" value="Periplasmic binding protein-like II"/>
    <property type="match status" value="1"/>
</dbReference>
<evidence type="ECO:0000256" key="6">
    <source>
        <dbReference type="ARBA" id="ARBA00023244"/>
    </source>
</evidence>
<comment type="caution">
    <text evidence="11">The sequence shown here is derived from an EMBL/GenBank/DDBJ whole genome shotgun (WGS) entry which is preliminary data.</text>
</comment>
<feature type="domain" description="Porphobilinogen deaminase C-terminal" evidence="10">
    <location>
        <begin position="223"/>
        <end position="292"/>
    </location>
</feature>
<evidence type="ECO:0000256" key="5">
    <source>
        <dbReference type="ARBA" id="ARBA00022679"/>
    </source>
</evidence>
<comment type="function">
    <text evidence="1 8">Tetrapolymerization of the monopyrrole PBG into the hydroxymethylbilane pre-uroporphyrinogen in several discrete steps.</text>
</comment>
<dbReference type="NCBIfam" id="TIGR00212">
    <property type="entry name" value="hemC"/>
    <property type="match status" value="1"/>
</dbReference>
<reference evidence="11 12" key="1">
    <citation type="submission" date="2015-02" db="EMBL/GenBank/DDBJ databases">
        <title>Genome Sequencing of Rickettsiales.</title>
        <authorList>
            <person name="Daugherty S.C."/>
            <person name="Su Q."/>
            <person name="Abolude K."/>
            <person name="Beier-Sexton M."/>
            <person name="Carlyon J.A."/>
            <person name="Carter R."/>
            <person name="Day N.P."/>
            <person name="Dumler S.J."/>
            <person name="Dyachenko V."/>
            <person name="Godinez A."/>
            <person name="Kurtti T.J."/>
            <person name="Lichay M."/>
            <person name="Mullins K.E."/>
            <person name="Ott S."/>
            <person name="Pappas-Brown V."/>
            <person name="Paris D.H."/>
            <person name="Patel P."/>
            <person name="Richards A.L."/>
            <person name="Sadzewicz L."/>
            <person name="Sears K."/>
            <person name="Seidman D."/>
            <person name="Sengamalay N."/>
            <person name="Stenos J."/>
            <person name="Tallon L.J."/>
            <person name="Vincent G."/>
            <person name="Fraser C.M."/>
            <person name="Munderloh U."/>
            <person name="Dunning-Hotopp J.C."/>
        </authorList>
    </citation>
    <scope>NUCLEOTIDE SEQUENCE [LARGE SCALE GENOMIC DNA]</scope>
    <source>
        <strain evidence="11 12">Fuller</strain>
    </source>
</reference>
<dbReference type="UniPathway" id="UPA00251">
    <property type="reaction ID" value="UER00319"/>
</dbReference>